<dbReference type="Proteomes" id="UP000194945">
    <property type="component" value="Unassembled WGS sequence"/>
</dbReference>
<protein>
    <submittedName>
        <fullName evidence="2">Uncharacterized protein</fullName>
    </submittedName>
</protein>
<evidence type="ECO:0000256" key="1">
    <source>
        <dbReference type="SAM" id="Phobius"/>
    </source>
</evidence>
<dbReference type="AlphaFoldDB" id="A0A242Z675"/>
<reference evidence="2 3" key="1">
    <citation type="submission" date="2016-10" db="EMBL/GenBank/DDBJ databases">
        <title>Comparative genomics of Bacillus thuringiensis reveals a path to pathogens against multiple invertebrate hosts.</title>
        <authorList>
            <person name="Zheng J."/>
            <person name="Gao Q."/>
            <person name="Liu H."/>
            <person name="Peng D."/>
            <person name="Ruan L."/>
            <person name="Sun M."/>
        </authorList>
    </citation>
    <scope>NUCLEOTIDE SEQUENCE [LARGE SCALE GENOMIC DNA]</scope>
    <source>
        <strain evidence="2">BGSC 4BK1</strain>
    </source>
</reference>
<comment type="caution">
    <text evidence="2">The sequence shown here is derived from an EMBL/GenBank/DDBJ whole genome shotgun (WGS) entry which is preliminary data.</text>
</comment>
<keyword evidence="1" id="KW-1133">Transmembrane helix</keyword>
<accession>A0A242Z675</accession>
<feature type="transmembrane region" description="Helical" evidence="1">
    <location>
        <begin position="20"/>
        <end position="39"/>
    </location>
</feature>
<gene>
    <name evidence="2" type="ORF">BK730_17190</name>
</gene>
<dbReference type="EMBL" id="NFDE01000053">
    <property type="protein sequence ID" value="OTX88218.1"/>
    <property type="molecule type" value="Genomic_DNA"/>
</dbReference>
<evidence type="ECO:0000313" key="3">
    <source>
        <dbReference type="Proteomes" id="UP000194945"/>
    </source>
</evidence>
<keyword evidence="1" id="KW-0472">Membrane</keyword>
<organism evidence="2 3">
    <name type="scientific">Bacillus wiedmannii</name>
    <dbReference type="NCBI Taxonomy" id="1890302"/>
    <lineage>
        <taxon>Bacteria</taxon>
        <taxon>Bacillati</taxon>
        <taxon>Bacillota</taxon>
        <taxon>Bacilli</taxon>
        <taxon>Bacillales</taxon>
        <taxon>Bacillaceae</taxon>
        <taxon>Bacillus</taxon>
        <taxon>Bacillus cereus group</taxon>
    </lineage>
</organism>
<proteinExistence type="predicted"/>
<sequence length="73" mass="9011">MMKSCEDFFEEYKYCQEKILVFFMTFPIYLLLLNVKLIWSFCMHTFFTSLYNEVSEIFNEKNSVFSFNPRCRK</sequence>
<name>A0A242Z675_9BACI</name>
<keyword evidence="1" id="KW-0812">Transmembrane</keyword>
<evidence type="ECO:0000313" key="2">
    <source>
        <dbReference type="EMBL" id="OTX88218.1"/>
    </source>
</evidence>